<feature type="domain" description="DNA-binding protein H-NS-like C-terminal" evidence="6">
    <location>
        <begin position="93"/>
        <end position="137"/>
    </location>
</feature>
<evidence type="ECO:0000256" key="5">
    <source>
        <dbReference type="SAM" id="MobiDB-lite"/>
    </source>
</evidence>
<comment type="subcellular location">
    <subcellularLocation>
        <location evidence="1">Cytoplasm</location>
        <location evidence="1">Nucleoid</location>
    </subcellularLocation>
</comment>
<organism evidence="7 8">
    <name type="scientific">Roseateles aquatilis</name>
    <dbReference type="NCBI Taxonomy" id="431061"/>
    <lineage>
        <taxon>Bacteria</taxon>
        <taxon>Pseudomonadati</taxon>
        <taxon>Pseudomonadota</taxon>
        <taxon>Betaproteobacteria</taxon>
        <taxon>Burkholderiales</taxon>
        <taxon>Sphaerotilaceae</taxon>
        <taxon>Roseateles</taxon>
    </lineage>
</organism>
<dbReference type="GO" id="GO:0001217">
    <property type="term" value="F:DNA-binding transcription repressor activity"/>
    <property type="evidence" value="ECO:0007669"/>
    <property type="project" value="TreeGrafter"/>
</dbReference>
<dbReference type="Gene3D" id="4.10.430.10">
    <property type="entry name" value="Histone-like protein H-NS, C-terminal domain"/>
    <property type="match status" value="1"/>
</dbReference>
<dbReference type="GO" id="GO:0003681">
    <property type="term" value="F:bent DNA binding"/>
    <property type="evidence" value="ECO:0007669"/>
    <property type="project" value="TreeGrafter"/>
</dbReference>
<dbReference type="SMART" id="SM00528">
    <property type="entry name" value="HNS"/>
    <property type="match status" value="1"/>
</dbReference>
<dbReference type="Proteomes" id="UP000197468">
    <property type="component" value="Unassembled WGS sequence"/>
</dbReference>
<accession>A0A246J2U9</accession>
<dbReference type="GO" id="GO:0005829">
    <property type="term" value="C:cytosol"/>
    <property type="evidence" value="ECO:0007669"/>
    <property type="project" value="TreeGrafter"/>
</dbReference>
<gene>
    <name evidence="7" type="ORF">CDN99_19585</name>
</gene>
<dbReference type="GO" id="GO:0003680">
    <property type="term" value="F:minor groove of adenine-thymine-rich DNA binding"/>
    <property type="evidence" value="ECO:0007669"/>
    <property type="project" value="TreeGrafter"/>
</dbReference>
<dbReference type="SUPFAM" id="SSF81273">
    <property type="entry name" value="H-NS histone-like proteins"/>
    <property type="match status" value="1"/>
</dbReference>
<dbReference type="RefSeq" id="WP_088386577.1">
    <property type="nucleotide sequence ID" value="NZ_NIOF01000010.1"/>
</dbReference>
<keyword evidence="3" id="KW-0963">Cytoplasm</keyword>
<dbReference type="InterPro" id="IPR027444">
    <property type="entry name" value="H-NS_C_dom"/>
</dbReference>
<comment type="similarity">
    <text evidence="2">Belongs to the histone-like protein H-NS family.</text>
</comment>
<sequence length="142" mass="15147">MAKTVDQIRQQIAKLQLQEQALLAKEIDGVVAKIRIAVAHYGLTPEHIFGGKAASKTKAAPGRKTHGVKAEARTGSKPSKGAIAGSTPARHASVPRGTKLAAKYKDDAGNSWTGRGSQPRWLRAAIESGRSLEDFLIRGIRS</sequence>
<dbReference type="AlphaFoldDB" id="A0A246J2U9"/>
<dbReference type="Pfam" id="PF00816">
    <property type="entry name" value="Histone_HNS"/>
    <property type="match status" value="1"/>
</dbReference>
<dbReference type="GO" id="GO:0009295">
    <property type="term" value="C:nucleoid"/>
    <property type="evidence" value="ECO:0007669"/>
    <property type="project" value="UniProtKB-SubCell"/>
</dbReference>
<evidence type="ECO:0000256" key="4">
    <source>
        <dbReference type="ARBA" id="ARBA00023125"/>
    </source>
</evidence>
<name>A0A246J2U9_9BURK</name>
<evidence type="ECO:0000259" key="6">
    <source>
        <dbReference type="SMART" id="SM00528"/>
    </source>
</evidence>
<dbReference type="InterPro" id="IPR037150">
    <property type="entry name" value="H-NS_C_dom_sf"/>
</dbReference>
<feature type="region of interest" description="Disordered" evidence="5">
    <location>
        <begin position="52"/>
        <end position="119"/>
    </location>
</feature>
<keyword evidence="4" id="KW-0238">DNA-binding</keyword>
<proteinExistence type="inferred from homology"/>
<dbReference type="PANTHER" id="PTHR38097:SF2">
    <property type="entry name" value="DNA-BINDING PROTEIN STPA"/>
    <property type="match status" value="1"/>
</dbReference>
<comment type="caution">
    <text evidence="7">The sequence shown here is derived from an EMBL/GenBank/DDBJ whole genome shotgun (WGS) entry which is preliminary data.</text>
</comment>
<evidence type="ECO:0000256" key="2">
    <source>
        <dbReference type="ARBA" id="ARBA00010610"/>
    </source>
</evidence>
<protein>
    <recommendedName>
        <fullName evidence="6">DNA-binding protein H-NS-like C-terminal domain-containing protein</fullName>
    </recommendedName>
</protein>
<keyword evidence="8" id="KW-1185">Reference proteome</keyword>
<evidence type="ECO:0000313" key="7">
    <source>
        <dbReference type="EMBL" id="OWQ86909.1"/>
    </source>
</evidence>
<reference evidence="7 8" key="1">
    <citation type="journal article" date="2008" name="Int. J. Syst. Evol. Microbiol.">
        <title>Description of Roseateles aquatilis sp. nov. and Roseateles terrae sp. nov., in the class Betaproteobacteria, and emended description of the genus Roseateles.</title>
        <authorList>
            <person name="Gomila M."/>
            <person name="Bowien B."/>
            <person name="Falsen E."/>
            <person name="Moore E.R."/>
            <person name="Lalucat J."/>
        </authorList>
    </citation>
    <scope>NUCLEOTIDE SEQUENCE [LARGE SCALE GENOMIC DNA]</scope>
    <source>
        <strain evidence="7 8">CCUG 48205</strain>
    </source>
</reference>
<evidence type="ECO:0000256" key="3">
    <source>
        <dbReference type="ARBA" id="ARBA00022490"/>
    </source>
</evidence>
<dbReference type="OrthoDB" id="5297879at2"/>
<dbReference type="GO" id="GO:0032993">
    <property type="term" value="C:protein-DNA complex"/>
    <property type="evidence" value="ECO:0007669"/>
    <property type="project" value="TreeGrafter"/>
</dbReference>
<dbReference type="EMBL" id="NIOF01000010">
    <property type="protein sequence ID" value="OWQ86909.1"/>
    <property type="molecule type" value="Genomic_DNA"/>
</dbReference>
<dbReference type="PANTHER" id="PTHR38097">
    <property type="match status" value="1"/>
</dbReference>
<evidence type="ECO:0000313" key="8">
    <source>
        <dbReference type="Proteomes" id="UP000197468"/>
    </source>
</evidence>
<evidence type="ECO:0000256" key="1">
    <source>
        <dbReference type="ARBA" id="ARBA00004453"/>
    </source>
</evidence>
<dbReference type="GO" id="GO:0000976">
    <property type="term" value="F:transcription cis-regulatory region binding"/>
    <property type="evidence" value="ECO:0007669"/>
    <property type="project" value="TreeGrafter"/>
</dbReference>